<protein>
    <submittedName>
        <fullName evidence="3">28S ribosomal protein S11, mitochondrial</fullName>
    </submittedName>
</protein>
<dbReference type="OrthoDB" id="1654884at2759"/>
<gene>
    <name evidence="3" type="ORF">BDFB_000966</name>
</gene>
<comment type="caution">
    <text evidence="3">The sequence shown here is derived from an EMBL/GenBank/DDBJ whole genome shotgun (WGS) entry which is preliminary data.</text>
</comment>
<keyword evidence="4" id="KW-1185">Reference proteome</keyword>
<name>A0A482W102_ASBVE</name>
<dbReference type="Gene3D" id="3.30.420.80">
    <property type="entry name" value="Ribosomal protein S11"/>
    <property type="match status" value="1"/>
</dbReference>
<reference evidence="3 4" key="1">
    <citation type="submission" date="2017-03" db="EMBL/GenBank/DDBJ databases">
        <title>Genome of the blue death feigning beetle - Asbolus verrucosus.</title>
        <authorList>
            <person name="Rider S.D."/>
        </authorList>
    </citation>
    <scope>NUCLEOTIDE SEQUENCE [LARGE SCALE GENOMIC DNA]</scope>
    <source>
        <strain evidence="3">Butters</strain>
        <tissue evidence="3">Head and leg muscle</tissue>
    </source>
</reference>
<evidence type="ECO:0000256" key="2">
    <source>
        <dbReference type="ARBA" id="ARBA00023274"/>
    </source>
</evidence>
<evidence type="ECO:0000313" key="3">
    <source>
        <dbReference type="EMBL" id="RZC38831.1"/>
    </source>
</evidence>
<dbReference type="AlphaFoldDB" id="A0A482W102"/>
<feature type="non-terminal residue" evidence="3">
    <location>
        <position position="1"/>
    </location>
</feature>
<evidence type="ECO:0000313" key="4">
    <source>
        <dbReference type="Proteomes" id="UP000292052"/>
    </source>
</evidence>
<dbReference type="Proteomes" id="UP000292052">
    <property type="component" value="Unassembled WGS sequence"/>
</dbReference>
<keyword evidence="2" id="KW-0687">Ribonucleoprotein</keyword>
<dbReference type="GO" id="GO:1990904">
    <property type="term" value="C:ribonucleoprotein complex"/>
    <property type="evidence" value="ECO:0007669"/>
    <property type="project" value="UniProtKB-KW"/>
</dbReference>
<sequence>KLLNVKSNLFFKNEVRTLSFSGTKLRDVVDRKEMLRSLPTLDDGSAGEKAMDVDLLIHKKADIFPDENTPNRLFNGVPFKNLPIMNIRVSPNNTIVNMTDYKGEVKLIRSCGVEESVRERHQNSSCTCQRVRTRKNGTVEQPPNGRFGNRFNHRQHTSFMEPTQATETKEIIRQTPHNF</sequence>
<dbReference type="STRING" id="1661398.A0A482W102"/>
<dbReference type="SUPFAM" id="SSF53137">
    <property type="entry name" value="Translational machinery components"/>
    <property type="match status" value="1"/>
</dbReference>
<keyword evidence="1 3" id="KW-0689">Ribosomal protein</keyword>
<dbReference type="GO" id="GO:0003735">
    <property type="term" value="F:structural constituent of ribosome"/>
    <property type="evidence" value="ECO:0007669"/>
    <property type="project" value="InterPro"/>
</dbReference>
<proteinExistence type="predicted"/>
<dbReference type="GO" id="GO:0005840">
    <property type="term" value="C:ribosome"/>
    <property type="evidence" value="ECO:0007669"/>
    <property type="project" value="UniProtKB-KW"/>
</dbReference>
<feature type="non-terminal residue" evidence="3">
    <location>
        <position position="179"/>
    </location>
</feature>
<organism evidence="3 4">
    <name type="scientific">Asbolus verrucosus</name>
    <name type="common">Desert ironclad beetle</name>
    <dbReference type="NCBI Taxonomy" id="1661398"/>
    <lineage>
        <taxon>Eukaryota</taxon>
        <taxon>Metazoa</taxon>
        <taxon>Ecdysozoa</taxon>
        <taxon>Arthropoda</taxon>
        <taxon>Hexapoda</taxon>
        <taxon>Insecta</taxon>
        <taxon>Pterygota</taxon>
        <taxon>Neoptera</taxon>
        <taxon>Endopterygota</taxon>
        <taxon>Coleoptera</taxon>
        <taxon>Polyphaga</taxon>
        <taxon>Cucujiformia</taxon>
        <taxon>Tenebrionidae</taxon>
        <taxon>Pimeliinae</taxon>
        <taxon>Asbolus</taxon>
    </lineage>
</organism>
<dbReference type="InterPro" id="IPR036967">
    <property type="entry name" value="Ribosomal_uS11_sf"/>
</dbReference>
<dbReference type="EMBL" id="QDEB01039795">
    <property type="protein sequence ID" value="RZC38831.1"/>
    <property type="molecule type" value="Genomic_DNA"/>
</dbReference>
<dbReference type="GO" id="GO:0006412">
    <property type="term" value="P:translation"/>
    <property type="evidence" value="ECO:0007669"/>
    <property type="project" value="InterPro"/>
</dbReference>
<evidence type="ECO:0000256" key="1">
    <source>
        <dbReference type="ARBA" id="ARBA00022980"/>
    </source>
</evidence>
<accession>A0A482W102</accession>